<protein>
    <submittedName>
        <fullName evidence="3">Isopenicillin N epimerase</fullName>
        <ecNumber evidence="3">5.1.1.17</ecNumber>
    </submittedName>
</protein>
<dbReference type="InterPro" id="IPR015422">
    <property type="entry name" value="PyrdxlP-dep_Trfase_small"/>
</dbReference>
<dbReference type="RefSeq" id="WP_145235898.1">
    <property type="nucleotide sequence ID" value="NZ_CP036273.1"/>
</dbReference>
<evidence type="ECO:0000259" key="2">
    <source>
        <dbReference type="Pfam" id="PF00266"/>
    </source>
</evidence>
<dbReference type="Gene3D" id="3.90.1150.10">
    <property type="entry name" value="Aspartate Aminotransferase, domain 1"/>
    <property type="match status" value="1"/>
</dbReference>
<dbReference type="Proteomes" id="UP000319576">
    <property type="component" value="Chromosome"/>
</dbReference>
<sequence>MPDWSAARAAVMLDPAVTMLNAGSFGPVPHAVFDRVTELRRQLAEGPTNFLVRTVPPLLWGARERTAAFLGTRPERFVFTSNVSAAINLVASGLPAVEPGEVLLTDHEYGCMVWVWERFAARRGLTIRTFPLPTMAADPAEIVAAAEAAFSDRTRLFFFSHVLSPTGLVLPAAELCAAARRWGIRTVVDGAHAPGLLPLDIDAVGADYYAGNLHKWVLAPTGAGFLALGTNCEAIEPLHVSWGYKPDSYPLGDPRGSAHPDAPDAFGSTPRVRFLEFEGTRDPCPWLAVPAALDFQDALGWDNVRRRAAELGAYTRGVIDLPPATPVGLSGTMTAFELPAGTDAAALRRALWDRRVEIPVIERPDRLLLRVSHPFFTTESELDRLAAVLREVL</sequence>
<evidence type="ECO:0000313" key="4">
    <source>
        <dbReference type="Proteomes" id="UP000319576"/>
    </source>
</evidence>
<dbReference type="AlphaFoldDB" id="A0A517XQ50"/>
<dbReference type="InterPro" id="IPR015424">
    <property type="entry name" value="PyrdxlP-dep_Trfase"/>
</dbReference>
<keyword evidence="4" id="KW-1185">Reference proteome</keyword>
<feature type="domain" description="Aminotransferase class V" evidence="2">
    <location>
        <begin position="59"/>
        <end position="321"/>
    </location>
</feature>
<proteinExistence type="predicted"/>
<dbReference type="KEGG" id="uli:ETAA1_15630"/>
<evidence type="ECO:0000313" key="3">
    <source>
        <dbReference type="EMBL" id="QDU19633.1"/>
    </source>
</evidence>
<dbReference type="PANTHER" id="PTHR43092:SF2">
    <property type="entry name" value="HERCYNYLCYSTEINE SULFOXIDE LYASE"/>
    <property type="match status" value="1"/>
</dbReference>
<keyword evidence="3" id="KW-0413">Isomerase</keyword>
<dbReference type="SUPFAM" id="SSF53383">
    <property type="entry name" value="PLP-dependent transferases"/>
    <property type="match status" value="1"/>
</dbReference>
<dbReference type="OrthoDB" id="250246at2"/>
<dbReference type="GO" id="GO:0045439">
    <property type="term" value="F:isopenicillin-N epimerase activity"/>
    <property type="evidence" value="ECO:0007669"/>
    <property type="project" value="UniProtKB-EC"/>
</dbReference>
<dbReference type="EMBL" id="CP036273">
    <property type="protein sequence ID" value="QDU19633.1"/>
    <property type="molecule type" value="Genomic_DNA"/>
</dbReference>
<dbReference type="Gene3D" id="3.40.640.10">
    <property type="entry name" value="Type I PLP-dependent aspartate aminotransferase-like (Major domain)"/>
    <property type="match status" value="1"/>
</dbReference>
<dbReference type="PANTHER" id="PTHR43092">
    <property type="entry name" value="L-CYSTEINE DESULFHYDRASE"/>
    <property type="match status" value="1"/>
</dbReference>
<organism evidence="3 4">
    <name type="scientific">Urbifossiella limnaea</name>
    <dbReference type="NCBI Taxonomy" id="2528023"/>
    <lineage>
        <taxon>Bacteria</taxon>
        <taxon>Pseudomonadati</taxon>
        <taxon>Planctomycetota</taxon>
        <taxon>Planctomycetia</taxon>
        <taxon>Gemmatales</taxon>
        <taxon>Gemmataceae</taxon>
        <taxon>Urbifossiella</taxon>
    </lineage>
</organism>
<dbReference type="Pfam" id="PF00266">
    <property type="entry name" value="Aminotran_5"/>
    <property type="match status" value="1"/>
</dbReference>
<dbReference type="InterPro" id="IPR000192">
    <property type="entry name" value="Aminotrans_V_dom"/>
</dbReference>
<dbReference type="EC" id="5.1.1.17" evidence="3"/>
<evidence type="ECO:0000256" key="1">
    <source>
        <dbReference type="ARBA" id="ARBA00022898"/>
    </source>
</evidence>
<reference evidence="3 4" key="1">
    <citation type="submission" date="2019-02" db="EMBL/GenBank/DDBJ databases">
        <title>Deep-cultivation of Planctomycetes and their phenomic and genomic characterization uncovers novel biology.</title>
        <authorList>
            <person name="Wiegand S."/>
            <person name="Jogler M."/>
            <person name="Boedeker C."/>
            <person name="Pinto D."/>
            <person name="Vollmers J."/>
            <person name="Rivas-Marin E."/>
            <person name="Kohn T."/>
            <person name="Peeters S.H."/>
            <person name="Heuer A."/>
            <person name="Rast P."/>
            <person name="Oberbeckmann S."/>
            <person name="Bunk B."/>
            <person name="Jeske O."/>
            <person name="Meyerdierks A."/>
            <person name="Storesund J.E."/>
            <person name="Kallscheuer N."/>
            <person name="Luecker S."/>
            <person name="Lage O.M."/>
            <person name="Pohl T."/>
            <person name="Merkel B.J."/>
            <person name="Hornburger P."/>
            <person name="Mueller R.-W."/>
            <person name="Bruemmer F."/>
            <person name="Labrenz M."/>
            <person name="Spormann A.M."/>
            <person name="Op den Camp H."/>
            <person name="Overmann J."/>
            <person name="Amann R."/>
            <person name="Jetten M.S.M."/>
            <person name="Mascher T."/>
            <person name="Medema M.H."/>
            <person name="Devos D.P."/>
            <person name="Kaster A.-K."/>
            <person name="Ovreas L."/>
            <person name="Rohde M."/>
            <person name="Galperin M.Y."/>
            <person name="Jogler C."/>
        </authorList>
    </citation>
    <scope>NUCLEOTIDE SEQUENCE [LARGE SCALE GENOMIC DNA]</scope>
    <source>
        <strain evidence="3 4">ETA_A1</strain>
    </source>
</reference>
<name>A0A517XQ50_9BACT</name>
<keyword evidence="1" id="KW-0663">Pyridoxal phosphate</keyword>
<accession>A0A517XQ50</accession>
<dbReference type="InterPro" id="IPR015421">
    <property type="entry name" value="PyrdxlP-dep_Trfase_major"/>
</dbReference>
<gene>
    <name evidence="3" type="primary">cefD</name>
    <name evidence="3" type="ORF">ETAA1_15630</name>
</gene>